<evidence type="ECO:0000313" key="9">
    <source>
        <dbReference type="Proteomes" id="UP000635606"/>
    </source>
</evidence>
<dbReference type="Gene3D" id="1.10.10.10">
    <property type="entry name" value="Winged helix-like DNA-binding domain superfamily/Winged helix DNA-binding domain"/>
    <property type="match status" value="1"/>
</dbReference>
<dbReference type="Gene3D" id="1.10.1740.10">
    <property type="match status" value="1"/>
</dbReference>
<evidence type="ECO:0000313" key="8">
    <source>
        <dbReference type="EMBL" id="GIJ71298.1"/>
    </source>
</evidence>
<evidence type="ECO:0000256" key="2">
    <source>
        <dbReference type="ARBA" id="ARBA00023015"/>
    </source>
</evidence>
<dbReference type="EMBL" id="BOPH01000088">
    <property type="protein sequence ID" value="GIJ71298.1"/>
    <property type="molecule type" value="Genomic_DNA"/>
</dbReference>
<organism evidence="8 9">
    <name type="scientific">Virgisporangium ochraceum</name>
    <dbReference type="NCBI Taxonomy" id="65505"/>
    <lineage>
        <taxon>Bacteria</taxon>
        <taxon>Bacillati</taxon>
        <taxon>Actinomycetota</taxon>
        <taxon>Actinomycetes</taxon>
        <taxon>Micromonosporales</taxon>
        <taxon>Micromonosporaceae</taxon>
        <taxon>Virgisporangium</taxon>
    </lineage>
</organism>
<dbReference type="InterPro" id="IPR014325">
    <property type="entry name" value="RNA_pol_sigma-E_actinobac"/>
</dbReference>
<evidence type="ECO:0000256" key="4">
    <source>
        <dbReference type="ARBA" id="ARBA00023125"/>
    </source>
</evidence>
<proteinExistence type="inferred from homology"/>
<sequence>MTGRGPALLRFAYLLTGDRHLAEDVVQEALARAHRRWSRIQRTDSPDAYVRRIVLNQFLSRRRRRSWRERVMAAQPDPTTAPAADPADHHAARDEVWQLLGTLPPQQRAALVLRYYEDLDDAAIAAVIGCAPATVRAHASRGLSRLRELHAGSPALDNGGSR</sequence>
<accession>A0A8J3ZY20</accession>
<dbReference type="GO" id="GO:0006352">
    <property type="term" value="P:DNA-templated transcription initiation"/>
    <property type="evidence" value="ECO:0007669"/>
    <property type="project" value="InterPro"/>
</dbReference>
<dbReference type="CDD" id="cd06171">
    <property type="entry name" value="Sigma70_r4"/>
    <property type="match status" value="1"/>
</dbReference>
<evidence type="ECO:0000259" key="6">
    <source>
        <dbReference type="Pfam" id="PF04542"/>
    </source>
</evidence>
<dbReference type="Pfam" id="PF04542">
    <property type="entry name" value="Sigma70_r2"/>
    <property type="match status" value="1"/>
</dbReference>
<dbReference type="NCBIfam" id="TIGR02983">
    <property type="entry name" value="SigE-fam_strep"/>
    <property type="match status" value="1"/>
</dbReference>
<dbReference type="InterPro" id="IPR013249">
    <property type="entry name" value="RNA_pol_sigma70_r4_t2"/>
</dbReference>
<dbReference type="InterPro" id="IPR013324">
    <property type="entry name" value="RNA_pol_sigma_r3/r4-like"/>
</dbReference>
<feature type="domain" description="RNA polymerase sigma factor 70 region 4 type 2" evidence="7">
    <location>
        <begin position="94"/>
        <end position="146"/>
    </location>
</feature>
<dbReference type="Pfam" id="PF08281">
    <property type="entry name" value="Sigma70_r4_2"/>
    <property type="match status" value="1"/>
</dbReference>
<gene>
    <name evidence="8" type="ORF">Voc01_062150</name>
</gene>
<evidence type="ECO:0000256" key="1">
    <source>
        <dbReference type="ARBA" id="ARBA00010641"/>
    </source>
</evidence>
<feature type="domain" description="RNA polymerase sigma-70 region 2" evidence="6">
    <location>
        <begin position="5"/>
        <end position="68"/>
    </location>
</feature>
<comment type="caution">
    <text evidence="8">The sequence shown here is derived from an EMBL/GenBank/DDBJ whole genome shotgun (WGS) entry which is preliminary data.</text>
</comment>
<comment type="similarity">
    <text evidence="1">Belongs to the sigma-70 factor family. ECF subfamily.</text>
</comment>
<evidence type="ECO:0000256" key="3">
    <source>
        <dbReference type="ARBA" id="ARBA00023082"/>
    </source>
</evidence>
<dbReference type="AlphaFoldDB" id="A0A8J3ZY20"/>
<evidence type="ECO:0000259" key="7">
    <source>
        <dbReference type="Pfam" id="PF08281"/>
    </source>
</evidence>
<dbReference type="SUPFAM" id="SSF88659">
    <property type="entry name" value="Sigma3 and sigma4 domains of RNA polymerase sigma factors"/>
    <property type="match status" value="1"/>
</dbReference>
<dbReference type="RefSeq" id="WP_203931181.1">
    <property type="nucleotide sequence ID" value="NZ_BOPH01000088.1"/>
</dbReference>
<dbReference type="PANTHER" id="PTHR43133">
    <property type="entry name" value="RNA POLYMERASE ECF-TYPE SIGMA FACTO"/>
    <property type="match status" value="1"/>
</dbReference>
<dbReference type="GO" id="GO:0003677">
    <property type="term" value="F:DNA binding"/>
    <property type="evidence" value="ECO:0007669"/>
    <property type="project" value="UniProtKB-KW"/>
</dbReference>
<keyword evidence="9" id="KW-1185">Reference proteome</keyword>
<keyword evidence="3" id="KW-0731">Sigma factor</keyword>
<reference evidence="8" key="1">
    <citation type="submission" date="2021-01" db="EMBL/GenBank/DDBJ databases">
        <title>Whole genome shotgun sequence of Virgisporangium ochraceum NBRC 16418.</title>
        <authorList>
            <person name="Komaki H."/>
            <person name="Tamura T."/>
        </authorList>
    </citation>
    <scope>NUCLEOTIDE SEQUENCE</scope>
    <source>
        <strain evidence="8">NBRC 16418</strain>
    </source>
</reference>
<keyword evidence="5" id="KW-0804">Transcription</keyword>
<dbReference type="InterPro" id="IPR013325">
    <property type="entry name" value="RNA_pol_sigma_r2"/>
</dbReference>
<name>A0A8J3ZY20_9ACTN</name>
<protein>
    <submittedName>
        <fullName evidence="8">RNA polymerase</fullName>
    </submittedName>
</protein>
<dbReference type="Proteomes" id="UP000635606">
    <property type="component" value="Unassembled WGS sequence"/>
</dbReference>
<dbReference type="InterPro" id="IPR039425">
    <property type="entry name" value="RNA_pol_sigma-70-like"/>
</dbReference>
<keyword evidence="2" id="KW-0805">Transcription regulation</keyword>
<dbReference type="NCBIfam" id="TIGR02937">
    <property type="entry name" value="sigma70-ECF"/>
    <property type="match status" value="1"/>
</dbReference>
<dbReference type="InterPro" id="IPR014284">
    <property type="entry name" value="RNA_pol_sigma-70_dom"/>
</dbReference>
<dbReference type="SUPFAM" id="SSF88946">
    <property type="entry name" value="Sigma2 domain of RNA polymerase sigma factors"/>
    <property type="match status" value="1"/>
</dbReference>
<keyword evidence="4" id="KW-0238">DNA-binding</keyword>
<evidence type="ECO:0000256" key="5">
    <source>
        <dbReference type="ARBA" id="ARBA00023163"/>
    </source>
</evidence>
<dbReference type="InterPro" id="IPR036388">
    <property type="entry name" value="WH-like_DNA-bd_sf"/>
</dbReference>
<dbReference type="GO" id="GO:0016987">
    <property type="term" value="F:sigma factor activity"/>
    <property type="evidence" value="ECO:0007669"/>
    <property type="project" value="UniProtKB-KW"/>
</dbReference>
<dbReference type="PANTHER" id="PTHR43133:SF50">
    <property type="entry name" value="ECF RNA POLYMERASE SIGMA FACTOR SIGM"/>
    <property type="match status" value="1"/>
</dbReference>
<dbReference type="InterPro" id="IPR007627">
    <property type="entry name" value="RNA_pol_sigma70_r2"/>
</dbReference>